<dbReference type="Gene3D" id="1.20.1250.20">
    <property type="entry name" value="MFS general substrate transporter like domains"/>
    <property type="match status" value="1"/>
</dbReference>
<dbReference type="EMBL" id="BAABJP010000008">
    <property type="protein sequence ID" value="GAA5153736.1"/>
    <property type="molecule type" value="Genomic_DNA"/>
</dbReference>
<organism evidence="7 8">
    <name type="scientific">Pseudonocardia eucalypti</name>
    <dbReference type="NCBI Taxonomy" id="648755"/>
    <lineage>
        <taxon>Bacteria</taxon>
        <taxon>Bacillati</taxon>
        <taxon>Actinomycetota</taxon>
        <taxon>Actinomycetes</taxon>
        <taxon>Pseudonocardiales</taxon>
        <taxon>Pseudonocardiaceae</taxon>
        <taxon>Pseudonocardia</taxon>
    </lineage>
</organism>
<evidence type="ECO:0000313" key="8">
    <source>
        <dbReference type="Proteomes" id="UP001428817"/>
    </source>
</evidence>
<feature type="transmembrane region" description="Helical" evidence="5">
    <location>
        <begin position="391"/>
        <end position="408"/>
    </location>
</feature>
<comment type="subcellular location">
    <subcellularLocation>
        <location evidence="1">Cell membrane</location>
        <topology evidence="1">Multi-pass membrane protein</topology>
    </subcellularLocation>
</comment>
<evidence type="ECO:0000256" key="3">
    <source>
        <dbReference type="ARBA" id="ARBA00022989"/>
    </source>
</evidence>
<dbReference type="InterPro" id="IPR020846">
    <property type="entry name" value="MFS_dom"/>
</dbReference>
<comment type="caution">
    <text evidence="7">The sequence shown here is derived from an EMBL/GenBank/DDBJ whole genome shotgun (WGS) entry which is preliminary data.</text>
</comment>
<dbReference type="SUPFAM" id="SSF103473">
    <property type="entry name" value="MFS general substrate transporter"/>
    <property type="match status" value="1"/>
</dbReference>
<dbReference type="PANTHER" id="PTHR23508">
    <property type="entry name" value="CARBOXYLIC ACID TRANSPORTER PROTEIN HOMOLOG"/>
    <property type="match status" value="1"/>
</dbReference>
<dbReference type="Proteomes" id="UP001428817">
    <property type="component" value="Unassembled WGS sequence"/>
</dbReference>
<feature type="transmembrane region" description="Helical" evidence="5">
    <location>
        <begin position="231"/>
        <end position="250"/>
    </location>
</feature>
<feature type="transmembrane region" description="Helical" evidence="5">
    <location>
        <begin position="298"/>
        <end position="316"/>
    </location>
</feature>
<dbReference type="InterPro" id="IPR005829">
    <property type="entry name" value="Sugar_transporter_CS"/>
</dbReference>
<dbReference type="PROSITE" id="PS00217">
    <property type="entry name" value="SUGAR_TRANSPORT_2"/>
    <property type="match status" value="1"/>
</dbReference>
<dbReference type="PANTHER" id="PTHR23508:SF10">
    <property type="entry name" value="CARBOXYLIC ACID TRANSPORTER PROTEIN HOMOLOG"/>
    <property type="match status" value="1"/>
</dbReference>
<keyword evidence="4 5" id="KW-0472">Membrane</keyword>
<feature type="transmembrane region" description="Helical" evidence="5">
    <location>
        <begin position="12"/>
        <end position="36"/>
    </location>
</feature>
<evidence type="ECO:0000256" key="2">
    <source>
        <dbReference type="ARBA" id="ARBA00022692"/>
    </source>
</evidence>
<keyword evidence="2 5" id="KW-0812">Transmembrane</keyword>
<dbReference type="RefSeq" id="WP_185061728.1">
    <property type="nucleotide sequence ID" value="NZ_BAABJP010000008.1"/>
</dbReference>
<sequence length="427" mass="43048">MSGNRAGITVTVLCWVLVVFDGYDLIVYGTVVPALLHEPGWGLNPASAGLLGSLAFLGMLIGALLAGFLCDRLGRRATILACTVWFSLFTALCAVAEGPAAFGAFRLLAGIGLGGLVPSANALGAEFVAPRHRSVVATLMMSGVPIGGSAASLIGIAVLPGHGWRPMFWVALLAIVLVVPVCLRWLPESPAWLRTRGQVERAARIEARFGVVPADGPTPSAHPSALFRPPLLRPTVLFALATLATLFAWYGLGTWLPQLMRTAGFDLGPALAFLLALNLGAVVGSLLSAWGGVRFGPVPTAAVACLAAAAGLLVLITGPGTAISYLALLLAGVGTHGTQCLIIAAVATYYPAALRGGALGTALGIGRIGAVAAPQVGGLLLAAGLGVNANFLAFAAAAALAGAVLLFAPRGVAAASPGVRSEGVATP</sequence>
<feature type="transmembrane region" description="Helical" evidence="5">
    <location>
        <begin position="77"/>
        <end position="97"/>
    </location>
</feature>
<dbReference type="Pfam" id="PF07690">
    <property type="entry name" value="MFS_1"/>
    <property type="match status" value="1"/>
</dbReference>
<feature type="transmembrane region" description="Helical" evidence="5">
    <location>
        <begin position="362"/>
        <end position="385"/>
    </location>
</feature>
<feature type="transmembrane region" description="Helical" evidence="5">
    <location>
        <begin position="103"/>
        <end position="123"/>
    </location>
</feature>
<gene>
    <name evidence="7" type="ORF">GCM10023321_24470</name>
</gene>
<feature type="transmembrane region" description="Helical" evidence="5">
    <location>
        <begin position="135"/>
        <end position="160"/>
    </location>
</feature>
<feature type="transmembrane region" description="Helical" evidence="5">
    <location>
        <begin position="48"/>
        <end position="70"/>
    </location>
</feature>
<feature type="transmembrane region" description="Helical" evidence="5">
    <location>
        <begin position="322"/>
        <end position="350"/>
    </location>
</feature>
<evidence type="ECO:0000256" key="4">
    <source>
        <dbReference type="ARBA" id="ARBA00023136"/>
    </source>
</evidence>
<proteinExistence type="predicted"/>
<dbReference type="PROSITE" id="PS50850">
    <property type="entry name" value="MFS"/>
    <property type="match status" value="1"/>
</dbReference>
<keyword evidence="3 5" id="KW-1133">Transmembrane helix</keyword>
<evidence type="ECO:0000313" key="7">
    <source>
        <dbReference type="EMBL" id="GAA5153736.1"/>
    </source>
</evidence>
<feature type="transmembrane region" description="Helical" evidence="5">
    <location>
        <begin position="166"/>
        <end position="186"/>
    </location>
</feature>
<evidence type="ECO:0000256" key="5">
    <source>
        <dbReference type="SAM" id="Phobius"/>
    </source>
</evidence>
<keyword evidence="8" id="KW-1185">Reference proteome</keyword>
<dbReference type="InterPro" id="IPR036259">
    <property type="entry name" value="MFS_trans_sf"/>
</dbReference>
<evidence type="ECO:0000256" key="1">
    <source>
        <dbReference type="ARBA" id="ARBA00004651"/>
    </source>
</evidence>
<feature type="domain" description="Major facilitator superfamily (MFS) profile" evidence="6">
    <location>
        <begin position="10"/>
        <end position="413"/>
    </location>
</feature>
<reference evidence="8" key="1">
    <citation type="journal article" date="2019" name="Int. J. Syst. Evol. Microbiol.">
        <title>The Global Catalogue of Microorganisms (GCM) 10K type strain sequencing project: providing services to taxonomists for standard genome sequencing and annotation.</title>
        <authorList>
            <consortium name="The Broad Institute Genomics Platform"/>
            <consortium name="The Broad Institute Genome Sequencing Center for Infectious Disease"/>
            <person name="Wu L."/>
            <person name="Ma J."/>
        </authorList>
    </citation>
    <scope>NUCLEOTIDE SEQUENCE [LARGE SCALE GENOMIC DNA]</scope>
    <source>
        <strain evidence="8">JCM 18303</strain>
    </source>
</reference>
<name>A0ABP9PX96_9PSEU</name>
<feature type="transmembrane region" description="Helical" evidence="5">
    <location>
        <begin position="270"/>
        <end position="291"/>
    </location>
</feature>
<dbReference type="InterPro" id="IPR011701">
    <property type="entry name" value="MFS"/>
</dbReference>
<protein>
    <submittedName>
        <fullName evidence="7">Aromatic acid/H+ symport family MFS transporter</fullName>
    </submittedName>
</protein>
<evidence type="ECO:0000259" key="6">
    <source>
        <dbReference type="PROSITE" id="PS50850"/>
    </source>
</evidence>
<accession>A0ABP9PX96</accession>